<dbReference type="AlphaFoldDB" id="A0A7Z1AYR7"/>
<evidence type="ECO:0000259" key="1">
    <source>
        <dbReference type="Pfam" id="PF12671"/>
    </source>
</evidence>
<dbReference type="OrthoDB" id="3826164at2"/>
<organism evidence="2 3">
    <name type="scientific">Actinophytocola xinjiangensis</name>
    <dbReference type="NCBI Taxonomy" id="485602"/>
    <lineage>
        <taxon>Bacteria</taxon>
        <taxon>Bacillati</taxon>
        <taxon>Actinomycetota</taxon>
        <taxon>Actinomycetes</taxon>
        <taxon>Pseudonocardiales</taxon>
        <taxon>Pseudonocardiaceae</taxon>
    </lineage>
</organism>
<keyword evidence="3" id="KW-1185">Reference proteome</keyword>
<comment type="caution">
    <text evidence="2">The sequence shown here is derived from an EMBL/GenBank/DDBJ whole genome shotgun (WGS) entry which is preliminary data.</text>
</comment>
<proteinExistence type="predicted"/>
<sequence length="408" mass="44286">MVTFQQLKDAEPDTFAVAADDWLMIAKEADAAAEDIYDRGGAKLRENWADAVADLVQGHVRKLGQDYQAAGMTLRGVVTTLDGLADALRLAKRNLTDAVQFATTNGLEVDDQGRVTVPKGSDDPQAADRAQRAGWLIWDAVNDATKIDEQAAASLRALIEPANITKNLNQQQLADQTNNASVKDAGRAALDLIKQTMPLNADPATQAAWWNSLTEAQRAEYQRAAPLTLYDMPGIPDQVKRELAGTGPLNRMEMLRWAQANGDTENTDVKGMNNCTNFVSHAMRDGGGLGEQGGWEEHRTGKDPTGWADARLAGKEWQLAKAHHQFMLDNGGQSVPVGQARPGDIVYLQNKGDIHHTAIVTAVTPGGDVMVTQHNPEHSNVNVVDRVETGRIYSGNDDQILVVRPGFN</sequence>
<dbReference type="InterPro" id="IPR024301">
    <property type="entry name" value="Amidase_6"/>
</dbReference>
<evidence type="ECO:0000313" key="2">
    <source>
        <dbReference type="EMBL" id="OLF12114.1"/>
    </source>
</evidence>
<dbReference type="RefSeq" id="WP_075132303.1">
    <property type="nucleotide sequence ID" value="NZ_MSIF01000003.1"/>
</dbReference>
<dbReference type="EMBL" id="MSIF01000003">
    <property type="protein sequence ID" value="OLF12114.1"/>
    <property type="molecule type" value="Genomic_DNA"/>
</dbReference>
<dbReference type="Proteomes" id="UP000185696">
    <property type="component" value="Unassembled WGS sequence"/>
</dbReference>
<reference evidence="2 3" key="1">
    <citation type="submission" date="2016-12" db="EMBL/GenBank/DDBJ databases">
        <title>The draft genome sequence of Actinophytocola xinjiangensis.</title>
        <authorList>
            <person name="Wang W."/>
            <person name="Yuan L."/>
        </authorList>
    </citation>
    <scope>NUCLEOTIDE SEQUENCE [LARGE SCALE GENOMIC DNA]</scope>
    <source>
        <strain evidence="2 3">CGMCC 4.4663</strain>
    </source>
</reference>
<evidence type="ECO:0000313" key="3">
    <source>
        <dbReference type="Proteomes" id="UP000185696"/>
    </source>
</evidence>
<feature type="domain" description="Putative amidase" evidence="1">
    <location>
        <begin position="250"/>
        <end position="382"/>
    </location>
</feature>
<gene>
    <name evidence="2" type="ORF">BLA60_08835</name>
</gene>
<dbReference type="Gene3D" id="3.90.1720.10">
    <property type="entry name" value="endopeptidase domain like (from Nostoc punctiforme)"/>
    <property type="match status" value="1"/>
</dbReference>
<accession>A0A7Z1AYR7</accession>
<name>A0A7Z1AYR7_9PSEU</name>
<dbReference type="Pfam" id="PF12671">
    <property type="entry name" value="Amidase_6"/>
    <property type="match status" value="1"/>
</dbReference>
<protein>
    <recommendedName>
        <fullName evidence="1">Putative amidase domain-containing protein</fullName>
    </recommendedName>
</protein>